<feature type="transmembrane region" description="Helical" evidence="1">
    <location>
        <begin position="110"/>
        <end position="130"/>
    </location>
</feature>
<feature type="transmembrane region" description="Helical" evidence="1">
    <location>
        <begin position="31"/>
        <end position="51"/>
    </location>
</feature>
<keyword evidence="3" id="KW-1185">Reference proteome</keyword>
<keyword evidence="1" id="KW-1133">Transmembrane helix</keyword>
<keyword evidence="1" id="KW-0472">Membrane</keyword>
<dbReference type="Proteomes" id="UP000807353">
    <property type="component" value="Unassembled WGS sequence"/>
</dbReference>
<gene>
    <name evidence="2" type="ORF">BDZ94DRAFT_1316495</name>
</gene>
<protein>
    <submittedName>
        <fullName evidence="2">Uncharacterized protein</fullName>
    </submittedName>
</protein>
<sequence length="221" mass="25330">MAKMIYFIVSVIAIAINPKDYILTQWDSSTYFTFLVSIYVRLVALVALLILRIHHLHMLRNKLGYKILWHRFDFGLFVGQHEAEFIYFFGKSVFTSRYLKEHLVIRGFRALLSYIIIGGIIYLAFLYLVLGPVREGALPPVQIFSSPLLSLRELQAMEDPVYRVFVILHNYSSASKDQVGNAINITALWNQDVPETATRSCGLENVTALPQPNPISEYNQK</sequence>
<accession>A0A9P5XQT2</accession>
<proteinExistence type="predicted"/>
<name>A0A9P5XQT2_9AGAR</name>
<keyword evidence="1" id="KW-0812">Transmembrane</keyword>
<dbReference type="EMBL" id="MU150896">
    <property type="protein sequence ID" value="KAF9455218.1"/>
    <property type="molecule type" value="Genomic_DNA"/>
</dbReference>
<evidence type="ECO:0000313" key="3">
    <source>
        <dbReference type="Proteomes" id="UP000807353"/>
    </source>
</evidence>
<comment type="caution">
    <text evidence="2">The sequence shown here is derived from an EMBL/GenBank/DDBJ whole genome shotgun (WGS) entry which is preliminary data.</text>
</comment>
<reference evidence="2" key="1">
    <citation type="submission" date="2020-11" db="EMBL/GenBank/DDBJ databases">
        <authorList>
            <consortium name="DOE Joint Genome Institute"/>
            <person name="Ahrendt S."/>
            <person name="Riley R."/>
            <person name="Andreopoulos W."/>
            <person name="Labutti K."/>
            <person name="Pangilinan J."/>
            <person name="Ruiz-Duenas F.J."/>
            <person name="Barrasa J.M."/>
            <person name="Sanchez-Garcia M."/>
            <person name="Camarero S."/>
            <person name="Miyauchi S."/>
            <person name="Serrano A."/>
            <person name="Linde D."/>
            <person name="Babiker R."/>
            <person name="Drula E."/>
            <person name="Ayuso-Fernandez I."/>
            <person name="Pacheco R."/>
            <person name="Padilla G."/>
            <person name="Ferreira P."/>
            <person name="Barriuso J."/>
            <person name="Kellner H."/>
            <person name="Castanera R."/>
            <person name="Alfaro M."/>
            <person name="Ramirez L."/>
            <person name="Pisabarro A.G."/>
            <person name="Kuo A."/>
            <person name="Tritt A."/>
            <person name="Lipzen A."/>
            <person name="He G."/>
            <person name="Yan M."/>
            <person name="Ng V."/>
            <person name="Cullen D."/>
            <person name="Martin F."/>
            <person name="Rosso M.-N."/>
            <person name="Henrissat B."/>
            <person name="Hibbett D."/>
            <person name="Martinez A.T."/>
            <person name="Grigoriev I.V."/>
        </authorList>
    </citation>
    <scope>NUCLEOTIDE SEQUENCE</scope>
    <source>
        <strain evidence="2">CBS 247.69</strain>
    </source>
</reference>
<dbReference type="AlphaFoldDB" id="A0A9P5XQT2"/>
<organism evidence="2 3">
    <name type="scientific">Collybia nuda</name>
    <dbReference type="NCBI Taxonomy" id="64659"/>
    <lineage>
        <taxon>Eukaryota</taxon>
        <taxon>Fungi</taxon>
        <taxon>Dikarya</taxon>
        <taxon>Basidiomycota</taxon>
        <taxon>Agaricomycotina</taxon>
        <taxon>Agaricomycetes</taxon>
        <taxon>Agaricomycetidae</taxon>
        <taxon>Agaricales</taxon>
        <taxon>Tricholomatineae</taxon>
        <taxon>Clitocybaceae</taxon>
        <taxon>Collybia</taxon>
    </lineage>
</organism>
<evidence type="ECO:0000256" key="1">
    <source>
        <dbReference type="SAM" id="Phobius"/>
    </source>
</evidence>
<evidence type="ECO:0000313" key="2">
    <source>
        <dbReference type="EMBL" id="KAF9455218.1"/>
    </source>
</evidence>